<evidence type="ECO:0000256" key="4">
    <source>
        <dbReference type="ARBA" id="ARBA00022475"/>
    </source>
</evidence>
<feature type="transmembrane region" description="Helical" evidence="10">
    <location>
        <begin position="393"/>
        <end position="414"/>
    </location>
</feature>
<protein>
    <recommendedName>
        <fullName evidence="9">Multidrug-efflux transporter</fullName>
    </recommendedName>
</protein>
<feature type="transmembrane region" description="Helical" evidence="10">
    <location>
        <begin position="320"/>
        <end position="345"/>
    </location>
</feature>
<feature type="transmembrane region" description="Helical" evidence="10">
    <location>
        <begin position="58"/>
        <end position="81"/>
    </location>
</feature>
<organism evidence="11 12">
    <name type="scientific">Peiella sedimenti</name>
    <dbReference type="NCBI Taxonomy" id="3061083"/>
    <lineage>
        <taxon>Bacteria</taxon>
        <taxon>Pseudomonadati</taxon>
        <taxon>Pseudomonadota</taxon>
        <taxon>Alphaproteobacteria</taxon>
        <taxon>Caulobacterales</taxon>
        <taxon>Caulobacteraceae</taxon>
        <taxon>Peiella</taxon>
    </lineage>
</organism>
<comment type="subcellular location">
    <subcellularLocation>
        <location evidence="1">Cell inner membrane</location>
        <topology evidence="1">Multi-pass membrane protein</topology>
    </subcellularLocation>
</comment>
<dbReference type="RefSeq" id="WP_302108904.1">
    <property type="nucleotide sequence ID" value="NZ_JAUKTR010000001.1"/>
</dbReference>
<keyword evidence="7" id="KW-0406">Ion transport</keyword>
<reference evidence="11" key="1">
    <citation type="submission" date="2023-07" db="EMBL/GenBank/DDBJ databases">
        <title>Brevundimonas soil sp. nov., isolated from the soil of chemical plant.</title>
        <authorList>
            <person name="Wu N."/>
        </authorList>
    </citation>
    <scope>NUCLEOTIDE SEQUENCE</scope>
    <source>
        <strain evidence="11">XZ-24</strain>
    </source>
</reference>
<feature type="transmembrane region" description="Helical" evidence="10">
    <location>
        <begin position="281"/>
        <end position="308"/>
    </location>
</feature>
<dbReference type="PIRSF" id="PIRSF006603">
    <property type="entry name" value="DinF"/>
    <property type="match status" value="1"/>
</dbReference>
<feature type="transmembrane region" description="Helical" evidence="10">
    <location>
        <begin position="136"/>
        <end position="161"/>
    </location>
</feature>
<dbReference type="CDD" id="cd13131">
    <property type="entry name" value="MATE_NorM_like"/>
    <property type="match status" value="1"/>
</dbReference>
<keyword evidence="2" id="KW-0813">Transport</keyword>
<proteinExistence type="predicted"/>
<keyword evidence="12" id="KW-1185">Reference proteome</keyword>
<feature type="transmembrane region" description="Helical" evidence="10">
    <location>
        <begin position="168"/>
        <end position="188"/>
    </location>
</feature>
<evidence type="ECO:0000256" key="10">
    <source>
        <dbReference type="SAM" id="Phobius"/>
    </source>
</evidence>
<dbReference type="InterPro" id="IPR002528">
    <property type="entry name" value="MATE_fam"/>
</dbReference>
<evidence type="ECO:0000256" key="3">
    <source>
        <dbReference type="ARBA" id="ARBA00022449"/>
    </source>
</evidence>
<dbReference type="EMBL" id="JAUKTR010000001">
    <property type="protein sequence ID" value="MDO1558493.1"/>
    <property type="molecule type" value="Genomic_DNA"/>
</dbReference>
<keyword evidence="4" id="KW-1003">Cell membrane</keyword>
<feature type="transmembrane region" description="Helical" evidence="10">
    <location>
        <begin position="357"/>
        <end position="381"/>
    </location>
</feature>
<dbReference type="NCBIfam" id="TIGR00797">
    <property type="entry name" value="matE"/>
    <property type="match status" value="1"/>
</dbReference>
<evidence type="ECO:0000313" key="12">
    <source>
        <dbReference type="Proteomes" id="UP001169063"/>
    </source>
</evidence>
<evidence type="ECO:0000256" key="1">
    <source>
        <dbReference type="ARBA" id="ARBA00004429"/>
    </source>
</evidence>
<evidence type="ECO:0000256" key="7">
    <source>
        <dbReference type="ARBA" id="ARBA00023065"/>
    </source>
</evidence>
<dbReference type="PANTHER" id="PTHR43298">
    <property type="entry name" value="MULTIDRUG RESISTANCE PROTEIN NORM-RELATED"/>
    <property type="match status" value="1"/>
</dbReference>
<feature type="transmembrane region" description="Helical" evidence="10">
    <location>
        <begin position="255"/>
        <end position="275"/>
    </location>
</feature>
<gene>
    <name evidence="11" type="ORF">Q0812_03515</name>
</gene>
<keyword evidence="8 10" id="KW-0472">Membrane</keyword>
<feature type="transmembrane region" description="Helical" evidence="10">
    <location>
        <begin position="208"/>
        <end position="234"/>
    </location>
</feature>
<dbReference type="PANTHER" id="PTHR43298:SF2">
    <property type="entry name" value="FMN_FAD EXPORTER YEEO-RELATED"/>
    <property type="match status" value="1"/>
</dbReference>
<dbReference type="InterPro" id="IPR048279">
    <property type="entry name" value="MdtK-like"/>
</dbReference>
<evidence type="ECO:0000313" key="11">
    <source>
        <dbReference type="EMBL" id="MDO1558493.1"/>
    </source>
</evidence>
<evidence type="ECO:0000256" key="5">
    <source>
        <dbReference type="ARBA" id="ARBA00022692"/>
    </source>
</evidence>
<sequence>MTDALLSAEPPRRPTAALGELLRLAWPVVLARVGIMTMGLVDVIVVGRHSAEQLAYQALALAPISVVVTTVVGLLMGVQVMTSRLIGEGRPEETVAVLRRGCVYALQLGFGALLIMALLGPWAMRNAGLEPGLGEGASLPLVIFALSMPAYLLSVVGQLFLEAQGRPGAGAAAMIVANVVNLALNLWLVPGASGLPVEGAAASAWATFFARGLLAVVIFAFIFAKAGVTLKALLRHGRGHAADAREQRKIGLGAGSSYFIEVTAFAAMTFVAGWLGGLEVAAWTVILNIAAVIFMGPLGLSSATAVLVGRDYGAGQPHGVRQAGFLGMGVTAVLTGLIALGVWLFDEPLARAYTSDPQAVAIAVSGLTIACLFFVADGLQVVAAQSLRAAADVWWPTVMHIVSYGVVMLPLGWFLAHPAGLGVNGIVWAVVVASLISAGMLTTRFWFVSGRKLAPAVA</sequence>
<keyword evidence="6 10" id="KW-1133">Transmembrane helix</keyword>
<feature type="transmembrane region" description="Helical" evidence="10">
    <location>
        <begin position="102"/>
        <end position="124"/>
    </location>
</feature>
<feature type="transmembrane region" description="Helical" evidence="10">
    <location>
        <begin position="21"/>
        <end position="46"/>
    </location>
</feature>
<evidence type="ECO:0000256" key="6">
    <source>
        <dbReference type="ARBA" id="ARBA00022989"/>
    </source>
</evidence>
<keyword evidence="5 10" id="KW-0812">Transmembrane</keyword>
<evidence type="ECO:0000256" key="8">
    <source>
        <dbReference type="ARBA" id="ARBA00023136"/>
    </source>
</evidence>
<dbReference type="Pfam" id="PF01554">
    <property type="entry name" value="MatE"/>
    <property type="match status" value="2"/>
</dbReference>
<keyword evidence="3" id="KW-0050">Antiport</keyword>
<dbReference type="Proteomes" id="UP001169063">
    <property type="component" value="Unassembled WGS sequence"/>
</dbReference>
<comment type="caution">
    <text evidence="11">The sequence shown here is derived from an EMBL/GenBank/DDBJ whole genome shotgun (WGS) entry which is preliminary data.</text>
</comment>
<evidence type="ECO:0000256" key="2">
    <source>
        <dbReference type="ARBA" id="ARBA00022448"/>
    </source>
</evidence>
<name>A0ABT8SIV0_9CAUL</name>
<evidence type="ECO:0000256" key="9">
    <source>
        <dbReference type="ARBA" id="ARBA00031636"/>
    </source>
</evidence>
<dbReference type="InterPro" id="IPR050222">
    <property type="entry name" value="MATE_MdtK"/>
</dbReference>
<feature type="transmembrane region" description="Helical" evidence="10">
    <location>
        <begin position="426"/>
        <end position="447"/>
    </location>
</feature>
<accession>A0ABT8SIV0</accession>